<dbReference type="EMBL" id="FOXQ01000010">
    <property type="protein sequence ID" value="SFQ36817.1"/>
    <property type="molecule type" value="Genomic_DNA"/>
</dbReference>
<dbReference type="Proteomes" id="UP000199031">
    <property type="component" value="Unassembled WGS sequence"/>
</dbReference>
<dbReference type="InterPro" id="IPR029039">
    <property type="entry name" value="Flavoprotein-like_sf"/>
</dbReference>
<evidence type="ECO:0000313" key="2">
    <source>
        <dbReference type="EMBL" id="SFQ36817.1"/>
    </source>
</evidence>
<proteinExistence type="predicted"/>
<dbReference type="AlphaFoldDB" id="A0A1I5XYL0"/>
<accession>A0A1I5XYL0</accession>
<keyword evidence="1" id="KW-0472">Membrane</keyword>
<evidence type="ECO:0008006" key="4">
    <source>
        <dbReference type="Google" id="ProtNLM"/>
    </source>
</evidence>
<reference evidence="2 3" key="1">
    <citation type="submission" date="2016-10" db="EMBL/GenBank/DDBJ databases">
        <authorList>
            <person name="de Groot N.N."/>
        </authorList>
    </citation>
    <scope>NUCLEOTIDE SEQUENCE [LARGE SCALE GENOMIC DNA]</scope>
    <source>
        <strain evidence="2 3">DSM 28286</strain>
    </source>
</reference>
<keyword evidence="3" id="KW-1185">Reference proteome</keyword>
<evidence type="ECO:0000256" key="1">
    <source>
        <dbReference type="SAM" id="Phobius"/>
    </source>
</evidence>
<evidence type="ECO:0000313" key="3">
    <source>
        <dbReference type="Proteomes" id="UP000199031"/>
    </source>
</evidence>
<organism evidence="2 3">
    <name type="scientific">Parafilimonas terrae</name>
    <dbReference type="NCBI Taxonomy" id="1465490"/>
    <lineage>
        <taxon>Bacteria</taxon>
        <taxon>Pseudomonadati</taxon>
        <taxon>Bacteroidota</taxon>
        <taxon>Chitinophagia</taxon>
        <taxon>Chitinophagales</taxon>
        <taxon>Chitinophagaceae</taxon>
        <taxon>Parafilimonas</taxon>
    </lineage>
</organism>
<dbReference type="SUPFAM" id="SSF52218">
    <property type="entry name" value="Flavoproteins"/>
    <property type="match status" value="1"/>
</dbReference>
<protein>
    <recommendedName>
        <fullName evidence="4">Dialkylresorcinol condensing enzyme DarA</fullName>
    </recommendedName>
</protein>
<dbReference type="OrthoDB" id="4547866at2"/>
<name>A0A1I5XYL0_9BACT</name>
<keyword evidence="1" id="KW-1133">Transmembrane helix</keyword>
<feature type="transmembrane region" description="Helical" evidence="1">
    <location>
        <begin position="259"/>
        <end position="284"/>
    </location>
</feature>
<dbReference type="STRING" id="1465490.SAMN05444277_11017"/>
<keyword evidence="1" id="KW-0812">Transmembrane</keyword>
<gene>
    <name evidence="2" type="ORF">SAMN05444277_11017</name>
</gene>
<dbReference type="RefSeq" id="WP_090660358.1">
    <property type="nucleotide sequence ID" value="NZ_FOXQ01000010.1"/>
</dbReference>
<sequence>MSKKILAIYYSQTGQLGEIISNFCKPFIAAGHEVDFVQYHMQQEFPFPWTTKSFFSVMPDCVLGNIKPLKPFSLKYEKYDLIVLGYQPWFLSPSIPFNSLMHDENFLKVLADTPVITLTGVRNMWTNAFEKIKPMLINAKANHVGTIALFDRNLNLVSIFTIFHWLVGGKKDRYLGFFPLPGVSAEDIAGTENFGKLALPYLEKNEWGGLKQEFINVKAVDPKYHLMFIEGKAGIMFKIWANVISKKQNKSFWLAAFKYYLLIALFIAAPIVWVINMLIFKPFLSKHIRRKKEMLLKLN</sequence>
<dbReference type="Gene3D" id="3.40.50.360">
    <property type="match status" value="1"/>
</dbReference>